<dbReference type="Gene3D" id="2.160.20.10">
    <property type="entry name" value="Single-stranded right-handed beta-helix, Pectin lyase-like"/>
    <property type="match status" value="2"/>
</dbReference>
<evidence type="ECO:0000256" key="1">
    <source>
        <dbReference type="ARBA" id="ARBA00000695"/>
    </source>
</evidence>
<sequence length="188" mass="19953">MKVTTLAVAAVSVLPSAMACLGYTGGVPTPTDHHSNSKVIEVKAGQVYDGKWAKYDRGKGACKEQQEGVEKKKEDKAGKESWIIGGGAYHASDKVVQHNGCGTVNIINFYVEDYGKLYRSCGNCKSQCKRNVYIEGVTAKNGGELAGINANYGDTATLKNVCSDAKQKCTMYNGCAGGCEPKKIGPCP</sequence>
<dbReference type="AlphaFoldDB" id="A0A8H4L556"/>
<feature type="chain" id="PRO_5034493363" description="Pectate lyase" evidence="10">
    <location>
        <begin position="20"/>
        <end position="188"/>
    </location>
</feature>
<comment type="subcellular location">
    <subcellularLocation>
        <location evidence="3 10">Secreted</location>
    </subcellularLocation>
</comment>
<dbReference type="PROSITE" id="PS51257">
    <property type="entry name" value="PROKAR_LIPOPROTEIN"/>
    <property type="match status" value="1"/>
</dbReference>
<evidence type="ECO:0000256" key="4">
    <source>
        <dbReference type="ARBA" id="ARBA00006463"/>
    </source>
</evidence>
<evidence type="ECO:0000256" key="7">
    <source>
        <dbReference type="ARBA" id="ARBA00022837"/>
    </source>
</evidence>
<evidence type="ECO:0000313" key="11">
    <source>
        <dbReference type="EMBL" id="KAF4462486.1"/>
    </source>
</evidence>
<comment type="caution">
    <text evidence="11">The sequence shown here is derived from an EMBL/GenBank/DDBJ whole genome shotgun (WGS) entry which is preliminary data.</text>
</comment>
<evidence type="ECO:0000256" key="8">
    <source>
        <dbReference type="ARBA" id="ARBA00023239"/>
    </source>
</evidence>
<comment type="function">
    <text evidence="9 10">Pectinolytic enzyme consist of four classes of enzymes: pectin lyase, polygalacturonase, pectin methylesterase and rhamnogalacturonase. Among pectinolytic enzymes, pectin lyase is the most important in depolymerization of pectin, since it cleaves internal glycosidic bonds of highly methylated pectins. Favors pectate, the anion, over pectin, the methyl ester.</text>
</comment>
<dbReference type="GO" id="GO:0045490">
    <property type="term" value="P:pectin catabolic process"/>
    <property type="evidence" value="ECO:0007669"/>
    <property type="project" value="TreeGrafter"/>
</dbReference>
<evidence type="ECO:0000256" key="10">
    <source>
        <dbReference type="RuleBase" id="RU367009"/>
    </source>
</evidence>
<dbReference type="GO" id="GO:0005576">
    <property type="term" value="C:extracellular region"/>
    <property type="evidence" value="ECO:0007669"/>
    <property type="project" value="UniProtKB-SubCell"/>
</dbReference>
<dbReference type="EC" id="4.2.2.2" evidence="10"/>
<comment type="cofactor">
    <cofactor evidence="2 10">
        <name>Ca(2+)</name>
        <dbReference type="ChEBI" id="CHEBI:29108"/>
    </cofactor>
</comment>
<gene>
    <name evidence="11" type="ORF">FALBO_10707</name>
</gene>
<dbReference type="GO" id="GO:0030570">
    <property type="term" value="F:pectate lyase activity"/>
    <property type="evidence" value="ECO:0007669"/>
    <property type="project" value="UniProtKB-UniRule"/>
</dbReference>
<dbReference type="OrthoDB" id="441042at2759"/>
<feature type="signal peptide" evidence="10">
    <location>
        <begin position="1"/>
        <end position="19"/>
    </location>
</feature>
<accession>A0A8H4L556</accession>
<dbReference type="PANTHER" id="PTHR33407:SF9">
    <property type="entry name" value="PECTATE LYASE F-RELATED"/>
    <property type="match status" value="1"/>
</dbReference>
<dbReference type="InterPro" id="IPR012334">
    <property type="entry name" value="Pectin_lyas_fold"/>
</dbReference>
<comment type="catalytic activity">
    <reaction evidence="1 10">
        <text>Eliminative cleavage of (1-&gt;4)-alpha-D-galacturonan to give oligosaccharides with 4-deoxy-alpha-D-galact-4-enuronosyl groups at their non-reducing ends.</text>
        <dbReference type="EC" id="4.2.2.2"/>
    </reaction>
</comment>
<dbReference type="InterPro" id="IPR011050">
    <property type="entry name" value="Pectin_lyase_fold/virulence"/>
</dbReference>
<proteinExistence type="inferred from homology"/>
<keyword evidence="7 10" id="KW-0106">Calcium</keyword>
<dbReference type="EMBL" id="JAADYS010001529">
    <property type="protein sequence ID" value="KAF4462486.1"/>
    <property type="molecule type" value="Genomic_DNA"/>
</dbReference>
<keyword evidence="6 10" id="KW-0732">Signal</keyword>
<evidence type="ECO:0000256" key="5">
    <source>
        <dbReference type="ARBA" id="ARBA00022525"/>
    </source>
</evidence>
<name>A0A8H4L556_9HYPO</name>
<dbReference type="PANTHER" id="PTHR33407">
    <property type="entry name" value="PECTATE LYASE F-RELATED"/>
    <property type="match status" value="1"/>
</dbReference>
<keyword evidence="12" id="KW-1185">Reference proteome</keyword>
<comment type="similarity">
    <text evidence="4 10">Belongs to the polysaccharide lyase 3 family.</text>
</comment>
<evidence type="ECO:0000313" key="12">
    <source>
        <dbReference type="Proteomes" id="UP000554235"/>
    </source>
</evidence>
<evidence type="ECO:0000256" key="9">
    <source>
        <dbReference type="ARBA" id="ARBA00025679"/>
    </source>
</evidence>
<evidence type="ECO:0000256" key="2">
    <source>
        <dbReference type="ARBA" id="ARBA00001913"/>
    </source>
</evidence>
<keyword evidence="8 10" id="KW-0456">Lyase</keyword>
<reference evidence="11 12" key="1">
    <citation type="submission" date="2020-01" db="EMBL/GenBank/DDBJ databases">
        <title>Identification and distribution of gene clusters putatively required for synthesis of sphingolipid metabolism inhibitors in phylogenetically diverse species of the filamentous fungus Fusarium.</title>
        <authorList>
            <person name="Kim H.-S."/>
            <person name="Busman M."/>
            <person name="Brown D.W."/>
            <person name="Divon H."/>
            <person name="Uhlig S."/>
            <person name="Proctor R.H."/>
        </authorList>
    </citation>
    <scope>NUCLEOTIDE SEQUENCE [LARGE SCALE GENOMIC DNA]</scope>
    <source>
        <strain evidence="11 12">NRRL 20459</strain>
    </source>
</reference>
<dbReference type="InterPro" id="IPR004898">
    <property type="entry name" value="Pectate_lyase_PlyH/PlyE-like"/>
</dbReference>
<dbReference type="Proteomes" id="UP000554235">
    <property type="component" value="Unassembled WGS sequence"/>
</dbReference>
<organism evidence="11 12">
    <name type="scientific">Fusarium albosuccineum</name>
    <dbReference type="NCBI Taxonomy" id="1237068"/>
    <lineage>
        <taxon>Eukaryota</taxon>
        <taxon>Fungi</taxon>
        <taxon>Dikarya</taxon>
        <taxon>Ascomycota</taxon>
        <taxon>Pezizomycotina</taxon>
        <taxon>Sordariomycetes</taxon>
        <taxon>Hypocreomycetidae</taxon>
        <taxon>Hypocreales</taxon>
        <taxon>Nectriaceae</taxon>
        <taxon>Fusarium</taxon>
        <taxon>Fusarium decemcellulare species complex</taxon>
    </lineage>
</organism>
<dbReference type="SUPFAM" id="SSF51126">
    <property type="entry name" value="Pectin lyase-like"/>
    <property type="match status" value="1"/>
</dbReference>
<keyword evidence="5 10" id="KW-0964">Secreted</keyword>
<evidence type="ECO:0000256" key="6">
    <source>
        <dbReference type="ARBA" id="ARBA00022729"/>
    </source>
</evidence>
<evidence type="ECO:0000256" key="3">
    <source>
        <dbReference type="ARBA" id="ARBA00004613"/>
    </source>
</evidence>
<protein>
    <recommendedName>
        <fullName evidence="10">Pectate lyase</fullName>
        <ecNumber evidence="10">4.2.2.2</ecNumber>
    </recommendedName>
</protein>
<dbReference type="Pfam" id="PF03211">
    <property type="entry name" value="Pectate_lyase"/>
    <property type="match status" value="2"/>
</dbReference>